<protein>
    <submittedName>
        <fullName evidence="3">Uncharacterized protein</fullName>
    </submittedName>
</protein>
<evidence type="ECO:0000256" key="2">
    <source>
        <dbReference type="SAM" id="Phobius"/>
    </source>
</evidence>
<name>A0AAN6U4E2_9PEZI</name>
<feature type="transmembrane region" description="Helical" evidence="2">
    <location>
        <begin position="134"/>
        <end position="159"/>
    </location>
</feature>
<feature type="non-terminal residue" evidence="3">
    <location>
        <position position="227"/>
    </location>
</feature>
<keyword evidence="2" id="KW-1133">Transmembrane helix</keyword>
<proteinExistence type="predicted"/>
<accession>A0AAN6U4E2</accession>
<keyword evidence="2" id="KW-0472">Membrane</keyword>
<dbReference type="AlphaFoldDB" id="A0AAN6U4E2"/>
<feature type="region of interest" description="Disordered" evidence="1">
    <location>
        <begin position="201"/>
        <end position="227"/>
    </location>
</feature>
<dbReference type="RefSeq" id="XP_062649526.1">
    <property type="nucleotide sequence ID" value="XM_062787739.1"/>
</dbReference>
<dbReference type="Proteomes" id="UP001302602">
    <property type="component" value="Unassembled WGS sequence"/>
</dbReference>
<evidence type="ECO:0000256" key="1">
    <source>
        <dbReference type="SAM" id="MobiDB-lite"/>
    </source>
</evidence>
<evidence type="ECO:0000313" key="4">
    <source>
        <dbReference type="Proteomes" id="UP001302602"/>
    </source>
</evidence>
<feature type="non-terminal residue" evidence="3">
    <location>
        <position position="1"/>
    </location>
</feature>
<feature type="transmembrane region" description="Helical" evidence="2">
    <location>
        <begin position="56"/>
        <end position="77"/>
    </location>
</feature>
<sequence length="227" mass="24858">ERPFYPRWHRTKLALLWLSLIVSAVIFGMGITIGMFNAPYYMDGDGPGPAEIELSTSGSAAGLAVVVTTCEFLKTLLSRRREGLHPGALVAFHLIIWLLALVATVSAAIYDTDSYFWYDYPRADRSALQSQSQIYQQVLLGFDCTLLAIHLILFVGACVETNRLEKARKKVVIVRVPVPVAGAYPGGPHPAFDPRRSFVPPPGWQPGQYPVPLTTKIPQHADGGTGP</sequence>
<keyword evidence="4" id="KW-1185">Reference proteome</keyword>
<dbReference type="EMBL" id="MU853225">
    <property type="protein sequence ID" value="KAK4125755.1"/>
    <property type="molecule type" value="Genomic_DNA"/>
</dbReference>
<dbReference type="GeneID" id="87824509"/>
<reference evidence="3" key="2">
    <citation type="submission" date="2023-05" db="EMBL/GenBank/DDBJ databases">
        <authorList>
            <consortium name="Lawrence Berkeley National Laboratory"/>
            <person name="Steindorff A."/>
            <person name="Hensen N."/>
            <person name="Bonometti L."/>
            <person name="Westerberg I."/>
            <person name="Brannstrom I.O."/>
            <person name="Guillou S."/>
            <person name="Cros-Aarteil S."/>
            <person name="Calhoun S."/>
            <person name="Haridas S."/>
            <person name="Kuo A."/>
            <person name="Mondo S."/>
            <person name="Pangilinan J."/>
            <person name="Riley R."/>
            <person name="Labutti K."/>
            <person name="Andreopoulos B."/>
            <person name="Lipzen A."/>
            <person name="Chen C."/>
            <person name="Yanf M."/>
            <person name="Daum C."/>
            <person name="Ng V."/>
            <person name="Clum A."/>
            <person name="Ohm R."/>
            <person name="Martin F."/>
            <person name="Silar P."/>
            <person name="Natvig D."/>
            <person name="Lalanne C."/>
            <person name="Gautier V."/>
            <person name="Ament-Velasquez S.L."/>
            <person name="Kruys A."/>
            <person name="Hutchinson M.I."/>
            <person name="Powell A.J."/>
            <person name="Barry K."/>
            <person name="Miller A.N."/>
            <person name="Grigoriev I.V."/>
            <person name="Debuchy R."/>
            <person name="Gladieux P."/>
            <person name="Thoren M.H."/>
            <person name="Johannesson H."/>
        </authorList>
    </citation>
    <scope>NUCLEOTIDE SEQUENCE</scope>
    <source>
        <strain evidence="3">CBS 731.68</strain>
    </source>
</reference>
<organism evidence="3 4">
    <name type="scientific">Parathielavia appendiculata</name>
    <dbReference type="NCBI Taxonomy" id="2587402"/>
    <lineage>
        <taxon>Eukaryota</taxon>
        <taxon>Fungi</taxon>
        <taxon>Dikarya</taxon>
        <taxon>Ascomycota</taxon>
        <taxon>Pezizomycotina</taxon>
        <taxon>Sordariomycetes</taxon>
        <taxon>Sordariomycetidae</taxon>
        <taxon>Sordariales</taxon>
        <taxon>Chaetomiaceae</taxon>
        <taxon>Parathielavia</taxon>
    </lineage>
</organism>
<comment type="caution">
    <text evidence="3">The sequence shown here is derived from an EMBL/GenBank/DDBJ whole genome shotgun (WGS) entry which is preliminary data.</text>
</comment>
<gene>
    <name evidence="3" type="ORF">N657DRAFT_532437</name>
</gene>
<keyword evidence="2" id="KW-0812">Transmembrane</keyword>
<evidence type="ECO:0000313" key="3">
    <source>
        <dbReference type="EMBL" id="KAK4125755.1"/>
    </source>
</evidence>
<feature type="transmembrane region" description="Helical" evidence="2">
    <location>
        <begin position="89"/>
        <end position="110"/>
    </location>
</feature>
<reference evidence="3" key="1">
    <citation type="journal article" date="2023" name="Mol. Phylogenet. Evol.">
        <title>Genome-scale phylogeny and comparative genomics of the fungal order Sordariales.</title>
        <authorList>
            <person name="Hensen N."/>
            <person name="Bonometti L."/>
            <person name="Westerberg I."/>
            <person name="Brannstrom I.O."/>
            <person name="Guillou S."/>
            <person name="Cros-Aarteil S."/>
            <person name="Calhoun S."/>
            <person name="Haridas S."/>
            <person name="Kuo A."/>
            <person name="Mondo S."/>
            <person name="Pangilinan J."/>
            <person name="Riley R."/>
            <person name="LaButti K."/>
            <person name="Andreopoulos B."/>
            <person name="Lipzen A."/>
            <person name="Chen C."/>
            <person name="Yan M."/>
            <person name="Daum C."/>
            <person name="Ng V."/>
            <person name="Clum A."/>
            <person name="Steindorff A."/>
            <person name="Ohm R.A."/>
            <person name="Martin F."/>
            <person name="Silar P."/>
            <person name="Natvig D.O."/>
            <person name="Lalanne C."/>
            <person name="Gautier V."/>
            <person name="Ament-Velasquez S.L."/>
            <person name="Kruys A."/>
            <person name="Hutchinson M.I."/>
            <person name="Powell A.J."/>
            <person name="Barry K."/>
            <person name="Miller A.N."/>
            <person name="Grigoriev I.V."/>
            <person name="Debuchy R."/>
            <person name="Gladieux P."/>
            <person name="Hiltunen Thoren M."/>
            <person name="Johannesson H."/>
        </authorList>
    </citation>
    <scope>NUCLEOTIDE SEQUENCE</scope>
    <source>
        <strain evidence="3">CBS 731.68</strain>
    </source>
</reference>
<feature type="transmembrane region" description="Helical" evidence="2">
    <location>
        <begin position="12"/>
        <end position="36"/>
    </location>
</feature>